<protein>
    <submittedName>
        <fullName evidence="1">Uncharacterized protein</fullName>
    </submittedName>
</protein>
<reference evidence="1" key="2">
    <citation type="journal article" date="2015" name="Data Brief">
        <title>Shoot transcriptome of the giant reed, Arundo donax.</title>
        <authorList>
            <person name="Barrero R.A."/>
            <person name="Guerrero F.D."/>
            <person name="Moolhuijzen P."/>
            <person name="Goolsby J.A."/>
            <person name="Tidwell J."/>
            <person name="Bellgard S.E."/>
            <person name="Bellgard M.I."/>
        </authorList>
    </citation>
    <scope>NUCLEOTIDE SEQUENCE</scope>
    <source>
        <tissue evidence="1">Shoot tissue taken approximately 20 cm above the soil surface</tissue>
    </source>
</reference>
<proteinExistence type="predicted"/>
<dbReference type="AlphaFoldDB" id="A0A0A9CJA0"/>
<accession>A0A0A9CJA0</accession>
<dbReference type="EMBL" id="GBRH01221496">
    <property type="protein sequence ID" value="JAD76399.1"/>
    <property type="molecule type" value="Transcribed_RNA"/>
</dbReference>
<organism evidence="1">
    <name type="scientific">Arundo donax</name>
    <name type="common">Giant reed</name>
    <name type="synonym">Donax arundinaceus</name>
    <dbReference type="NCBI Taxonomy" id="35708"/>
    <lineage>
        <taxon>Eukaryota</taxon>
        <taxon>Viridiplantae</taxon>
        <taxon>Streptophyta</taxon>
        <taxon>Embryophyta</taxon>
        <taxon>Tracheophyta</taxon>
        <taxon>Spermatophyta</taxon>
        <taxon>Magnoliopsida</taxon>
        <taxon>Liliopsida</taxon>
        <taxon>Poales</taxon>
        <taxon>Poaceae</taxon>
        <taxon>PACMAD clade</taxon>
        <taxon>Arundinoideae</taxon>
        <taxon>Arundineae</taxon>
        <taxon>Arundo</taxon>
    </lineage>
</organism>
<sequence>MYMAECTCMCEFALFFIFRNGIYSQSQTVASSRMLPTHLHLPSQFNPYDKLLAVSSHSVLYLHRFVRRSYKTVHALTWYSLSAPF</sequence>
<reference evidence="1" key="1">
    <citation type="submission" date="2014-09" db="EMBL/GenBank/DDBJ databases">
        <authorList>
            <person name="Magalhaes I.L.F."/>
            <person name="Oliveira U."/>
            <person name="Santos F.R."/>
            <person name="Vidigal T.H.D.A."/>
            <person name="Brescovit A.D."/>
            <person name="Santos A.J."/>
        </authorList>
    </citation>
    <scope>NUCLEOTIDE SEQUENCE</scope>
    <source>
        <tissue evidence="1">Shoot tissue taken approximately 20 cm above the soil surface</tissue>
    </source>
</reference>
<name>A0A0A9CJA0_ARUDO</name>
<evidence type="ECO:0000313" key="1">
    <source>
        <dbReference type="EMBL" id="JAD76399.1"/>
    </source>
</evidence>